<keyword evidence="2" id="KW-0479">Metal-binding</keyword>
<evidence type="ECO:0000313" key="5">
    <source>
        <dbReference type="EMBL" id="QOY87098.1"/>
    </source>
</evidence>
<dbReference type="EMBL" id="CP063849">
    <property type="protein sequence ID" value="QOY87098.1"/>
    <property type="molecule type" value="Genomic_DNA"/>
</dbReference>
<dbReference type="PANTHER" id="PTHR45726">
    <property type="entry name" value="LEUKOTRIENE A-4 HYDROLASE"/>
    <property type="match status" value="1"/>
</dbReference>
<feature type="binding site" evidence="2">
    <location>
        <position position="566"/>
    </location>
    <ligand>
        <name>Zn(2+)</name>
        <dbReference type="ChEBI" id="CHEBI:29105"/>
        <note>catalytic</note>
    </ligand>
</feature>
<feature type="domain" description="Peptidase M1 membrane alanine aminopeptidase" evidence="4">
    <location>
        <begin position="538"/>
        <end position="697"/>
    </location>
</feature>
<sequence>MRLLAVVLNILLAPALLIASDPAALLTDYRAAREAAPDPSRVVTCEKLELRRPAATITLNSGKLAFLPPMAGRTYGAIFQGQGTFRFAAATPSERAETRRRSHKSEELEDTFTELLLLFSDATEAEVLKQGKAAAGSTDGFGSTLKSAREVFREQLHFNAEANVLRYLTRPASAYCLALVKTKQFGYLLYEFAPADMEEVSLLRVRSGDSSEIWNSFPLTDLGSNAGITALPKTVVDSKQIDVDTVIAGNASLAATAVTTFEAKLSGDQLLHINLAPPLRVKEVKDQAGVALGFIQESEKRDGSLWVIAPAPLEAGKTYQWTFTYAGKDVIQKAGEGNFYVGARSSWFPRPATAGESFNDRAIFHTKFRIPKNFSLVGTGKEVRRAIEGKEEVTEWDSQRPATVAGFNYGKFSTKSMEANGFQVSVYANSGLGDELAELRILLESSPAIAAQIGISPGALNTTGMSAKAAAEALQSLNLYTRLFGALPDKFLRVTQQPDGFFGQSWPGLLFLPYTSFLDGTARNQLKLDRGGMRSFLEEVGPHEIAHQWWGHAVVWNDYRDQWLSEGFADYSSALYIQATKGMKPFMQYLKHQQEHILVPVGTAISPNDAGPLSLGYRLGGTDCPGAGQLIYTKGAYVLHMIRMFLHDYNTGSDARFLNLMREFVTAYSDKPASTADFAALVSKHAGEDMSYFFNQWVYSSAVPKVKGQYSVTQEEGKAVLVVDPQISGVPAGFRLDLPVALKLKSGTRVGRLRMVAPGAQLKAALPEVPESVEFNPTLELLGEVDLKKK</sequence>
<keyword evidence="6" id="KW-1185">Reference proteome</keyword>
<reference evidence="5 6" key="1">
    <citation type="submission" date="2020-10" db="EMBL/GenBank/DDBJ databases">
        <title>Complete genome sequence of Paludibaculum fermentans P105T, a facultatively anaerobic acidobacterium capable of dissimilatory Fe(III) reduction.</title>
        <authorList>
            <person name="Dedysh S.N."/>
            <person name="Beletsky A.V."/>
            <person name="Kulichevskaya I.S."/>
            <person name="Mardanov A.V."/>
            <person name="Ravin N.V."/>
        </authorList>
    </citation>
    <scope>NUCLEOTIDE SEQUENCE [LARGE SCALE GENOMIC DNA]</scope>
    <source>
        <strain evidence="5 6">P105</strain>
    </source>
</reference>
<organism evidence="5 6">
    <name type="scientific">Paludibaculum fermentans</name>
    <dbReference type="NCBI Taxonomy" id="1473598"/>
    <lineage>
        <taxon>Bacteria</taxon>
        <taxon>Pseudomonadati</taxon>
        <taxon>Acidobacteriota</taxon>
        <taxon>Terriglobia</taxon>
        <taxon>Bryobacterales</taxon>
        <taxon>Bryobacteraceae</taxon>
        <taxon>Paludibaculum</taxon>
    </lineage>
</organism>
<dbReference type="Gene3D" id="1.10.390.10">
    <property type="entry name" value="Neutral Protease Domain 2"/>
    <property type="match status" value="1"/>
</dbReference>
<dbReference type="Pfam" id="PF01433">
    <property type="entry name" value="Peptidase_M1"/>
    <property type="match status" value="1"/>
</dbReference>
<protein>
    <recommendedName>
        <fullName evidence="4">Peptidase M1 membrane alanine aminopeptidase domain-containing protein</fullName>
    </recommendedName>
</protein>
<evidence type="ECO:0000256" key="3">
    <source>
        <dbReference type="SAM" id="SignalP"/>
    </source>
</evidence>
<feature type="binding site" evidence="2">
    <location>
        <position position="543"/>
    </location>
    <ligand>
        <name>Zn(2+)</name>
        <dbReference type="ChEBI" id="CHEBI:29105"/>
        <note>catalytic</note>
    </ligand>
</feature>
<accession>A0A7S7SJU7</accession>
<dbReference type="KEGG" id="pfer:IRI77_30690"/>
<feature type="signal peptide" evidence="3">
    <location>
        <begin position="1"/>
        <end position="19"/>
    </location>
</feature>
<feature type="chain" id="PRO_5032982671" description="Peptidase M1 membrane alanine aminopeptidase domain-containing protein" evidence="3">
    <location>
        <begin position="20"/>
        <end position="790"/>
    </location>
</feature>
<dbReference type="InterPro" id="IPR027268">
    <property type="entry name" value="Peptidase_M4/M1_CTD_sf"/>
</dbReference>
<evidence type="ECO:0000256" key="2">
    <source>
        <dbReference type="PIRSR" id="PIRSR634015-3"/>
    </source>
</evidence>
<evidence type="ECO:0000313" key="6">
    <source>
        <dbReference type="Proteomes" id="UP000593892"/>
    </source>
</evidence>
<comment type="cofactor">
    <cofactor evidence="2">
        <name>Zn(2+)</name>
        <dbReference type="ChEBI" id="CHEBI:29105"/>
    </cofactor>
    <text evidence="2">Binds 1 zinc ion per subunit.</text>
</comment>
<proteinExistence type="predicted"/>
<dbReference type="PANTHER" id="PTHR45726:SF3">
    <property type="entry name" value="LEUKOTRIENE A-4 HYDROLASE"/>
    <property type="match status" value="1"/>
</dbReference>
<dbReference type="RefSeq" id="WP_194448767.1">
    <property type="nucleotide sequence ID" value="NZ_CP063849.1"/>
</dbReference>
<gene>
    <name evidence="5" type="ORF">IRI77_30690</name>
</gene>
<feature type="active site" description="Proton donor" evidence="1">
    <location>
        <position position="632"/>
    </location>
</feature>
<dbReference type="InterPro" id="IPR034015">
    <property type="entry name" value="M1_LTA4H"/>
</dbReference>
<evidence type="ECO:0000259" key="4">
    <source>
        <dbReference type="Pfam" id="PF01433"/>
    </source>
</evidence>
<dbReference type="InterPro" id="IPR014782">
    <property type="entry name" value="Peptidase_M1_dom"/>
</dbReference>
<dbReference type="AlphaFoldDB" id="A0A7S7SJU7"/>
<dbReference type="GO" id="GO:0008237">
    <property type="term" value="F:metallopeptidase activity"/>
    <property type="evidence" value="ECO:0007669"/>
    <property type="project" value="InterPro"/>
</dbReference>
<keyword evidence="3" id="KW-0732">Signal</keyword>
<dbReference type="SUPFAM" id="SSF55486">
    <property type="entry name" value="Metalloproteases ('zincins'), catalytic domain"/>
    <property type="match status" value="1"/>
</dbReference>
<dbReference type="GO" id="GO:0008270">
    <property type="term" value="F:zinc ion binding"/>
    <property type="evidence" value="ECO:0007669"/>
    <property type="project" value="InterPro"/>
</dbReference>
<feature type="binding site" evidence="2">
    <location>
        <position position="547"/>
    </location>
    <ligand>
        <name>Zn(2+)</name>
        <dbReference type="ChEBI" id="CHEBI:29105"/>
        <note>catalytic</note>
    </ligand>
</feature>
<feature type="active site" description="Proton acceptor" evidence="1">
    <location>
        <position position="544"/>
    </location>
</feature>
<name>A0A7S7SJU7_PALFE</name>
<evidence type="ECO:0000256" key="1">
    <source>
        <dbReference type="PIRSR" id="PIRSR634015-1"/>
    </source>
</evidence>
<dbReference type="Proteomes" id="UP000593892">
    <property type="component" value="Chromosome"/>
</dbReference>
<keyword evidence="2" id="KW-0862">Zinc</keyword>